<comment type="caution">
    <text evidence="1">The sequence shown here is derived from an EMBL/GenBank/DDBJ whole genome shotgun (WGS) entry which is preliminary data.</text>
</comment>
<evidence type="ECO:0000313" key="1">
    <source>
        <dbReference type="EMBL" id="OPJ69115.1"/>
    </source>
</evidence>
<keyword evidence="2" id="KW-1185">Reference proteome</keyword>
<reference evidence="1 2" key="1">
    <citation type="submission" date="2016-02" db="EMBL/GenBank/DDBJ databases">
        <title>Band-tailed pigeon sequencing and assembly.</title>
        <authorList>
            <person name="Soares A.E."/>
            <person name="Novak B.J."/>
            <person name="Rice E.S."/>
            <person name="O'Connell B."/>
            <person name="Chang D."/>
            <person name="Weber S."/>
            <person name="Shapiro B."/>
        </authorList>
    </citation>
    <scope>NUCLEOTIDE SEQUENCE [LARGE SCALE GENOMIC DNA]</scope>
    <source>
        <strain evidence="1">BTP2013</strain>
        <tissue evidence="1">Blood</tissue>
    </source>
</reference>
<protein>
    <submittedName>
        <fullName evidence="1">Uncharacterized protein</fullName>
    </submittedName>
</protein>
<evidence type="ECO:0000313" key="2">
    <source>
        <dbReference type="Proteomes" id="UP000190648"/>
    </source>
</evidence>
<gene>
    <name evidence="1" type="ORF">AV530_013135</name>
</gene>
<proteinExistence type="predicted"/>
<organism evidence="1 2">
    <name type="scientific">Patagioenas fasciata monilis</name>
    <dbReference type="NCBI Taxonomy" id="372326"/>
    <lineage>
        <taxon>Eukaryota</taxon>
        <taxon>Metazoa</taxon>
        <taxon>Chordata</taxon>
        <taxon>Craniata</taxon>
        <taxon>Vertebrata</taxon>
        <taxon>Euteleostomi</taxon>
        <taxon>Archelosauria</taxon>
        <taxon>Archosauria</taxon>
        <taxon>Dinosauria</taxon>
        <taxon>Saurischia</taxon>
        <taxon>Theropoda</taxon>
        <taxon>Coelurosauria</taxon>
        <taxon>Aves</taxon>
        <taxon>Neognathae</taxon>
        <taxon>Neoaves</taxon>
        <taxon>Columbimorphae</taxon>
        <taxon>Columbiformes</taxon>
        <taxon>Columbidae</taxon>
        <taxon>Patagioenas</taxon>
    </lineage>
</organism>
<sequence>MEEEAKREEWAEMSGLCFIHLLGMQKDRNGADPHLALSRRIRSFCGARPASSCKEYNLEKRKSAAGQD</sequence>
<accession>A0A1V4JAR6</accession>
<dbReference type="Proteomes" id="UP000190648">
    <property type="component" value="Unassembled WGS sequence"/>
</dbReference>
<name>A0A1V4JAR6_PATFA</name>
<dbReference type="AlphaFoldDB" id="A0A1V4JAR6"/>
<dbReference type="EMBL" id="LSYS01008398">
    <property type="protein sequence ID" value="OPJ69115.1"/>
    <property type="molecule type" value="Genomic_DNA"/>
</dbReference>